<feature type="transmembrane region" description="Helical" evidence="2">
    <location>
        <begin position="107"/>
        <end position="127"/>
    </location>
</feature>
<feature type="compositionally biased region" description="Basic and acidic residues" evidence="1">
    <location>
        <begin position="1"/>
        <end position="20"/>
    </location>
</feature>
<keyword evidence="2" id="KW-1133">Transmembrane helix</keyword>
<evidence type="ECO:0000313" key="3">
    <source>
        <dbReference type="EMBL" id="MBY0759232.1"/>
    </source>
</evidence>
<dbReference type="InterPro" id="IPR046140">
    <property type="entry name" value="DUF6142"/>
</dbReference>
<accession>A0ABS7L8D3</accession>
<reference evidence="3 4" key="1">
    <citation type="journal article" date="2020" name="New Microbes New Infect">
        <title>Sellimonas caecigallum sp. nov., description and genome sequence of a new member of the Sellimonas genus isolated from the cecum of feral chicken.</title>
        <authorList>
            <person name="Wongkuna S."/>
            <person name="Ghimire S."/>
            <person name="Antony L."/>
            <person name="Chankhamhaengdecha S."/>
            <person name="Janvilisri T."/>
            <person name="Scaria J."/>
        </authorList>
    </citation>
    <scope>NUCLEOTIDE SEQUENCE [LARGE SCALE GENOMIC DNA]</scope>
    <source>
        <strain evidence="3 4">SW451</strain>
    </source>
</reference>
<evidence type="ECO:0000313" key="4">
    <source>
        <dbReference type="Proteomes" id="UP000779049"/>
    </source>
</evidence>
<evidence type="ECO:0000256" key="1">
    <source>
        <dbReference type="SAM" id="MobiDB-lite"/>
    </source>
</evidence>
<name>A0ABS7L8D3_9FIRM</name>
<feature type="transmembrane region" description="Helical" evidence="2">
    <location>
        <begin position="44"/>
        <end position="65"/>
    </location>
</feature>
<feature type="transmembrane region" description="Helical" evidence="2">
    <location>
        <begin position="71"/>
        <end position="95"/>
    </location>
</feature>
<evidence type="ECO:0000256" key="2">
    <source>
        <dbReference type="SAM" id="Phobius"/>
    </source>
</evidence>
<comment type="caution">
    <text evidence="3">The sequence shown here is derived from an EMBL/GenBank/DDBJ whole genome shotgun (WGS) entry which is preliminary data.</text>
</comment>
<sequence length="128" mass="14408">MLRRHRGEERGREKVRNRQERGRKKHTRKQDKDRLLHSRRGVSSCIYAGLIFAALIAMIVISCVTKGNAPAWIGGLALVTFFGSWTGIITGFRGFKERDKNYITCKVGVVCNMLLLAGFAGIFIRGLI</sequence>
<gene>
    <name evidence="3" type="ORF">FLB61_09060</name>
</gene>
<dbReference type="RefSeq" id="WP_087211994.1">
    <property type="nucleotide sequence ID" value="NZ_CP173660.1"/>
</dbReference>
<keyword evidence="2" id="KW-0472">Membrane</keyword>
<dbReference type="Proteomes" id="UP000779049">
    <property type="component" value="Unassembled WGS sequence"/>
</dbReference>
<keyword evidence="2" id="KW-0812">Transmembrane</keyword>
<keyword evidence="4" id="KW-1185">Reference proteome</keyword>
<feature type="region of interest" description="Disordered" evidence="1">
    <location>
        <begin position="1"/>
        <end position="35"/>
    </location>
</feature>
<proteinExistence type="predicted"/>
<dbReference type="Pfam" id="PF19639">
    <property type="entry name" value="DUF6142"/>
    <property type="match status" value="1"/>
</dbReference>
<protein>
    <submittedName>
        <fullName evidence="3">Uncharacterized protein</fullName>
    </submittedName>
</protein>
<dbReference type="EMBL" id="VIRV01000012">
    <property type="protein sequence ID" value="MBY0759232.1"/>
    <property type="molecule type" value="Genomic_DNA"/>
</dbReference>
<organism evidence="3 4">
    <name type="scientific">Sellimonas caecigallum</name>
    <dbReference type="NCBI Taxonomy" id="2592333"/>
    <lineage>
        <taxon>Bacteria</taxon>
        <taxon>Bacillati</taxon>
        <taxon>Bacillota</taxon>
        <taxon>Clostridia</taxon>
        <taxon>Lachnospirales</taxon>
        <taxon>Lachnospiraceae</taxon>
        <taxon>Sellimonas</taxon>
    </lineage>
</organism>